<evidence type="ECO:0000313" key="3">
    <source>
        <dbReference type="EMBL" id="CAH1265959.1"/>
    </source>
</evidence>
<feature type="transmembrane region" description="Helical" evidence="2">
    <location>
        <begin position="24"/>
        <end position="45"/>
    </location>
</feature>
<reference evidence="3" key="1">
    <citation type="submission" date="2022-01" db="EMBL/GenBank/DDBJ databases">
        <authorList>
            <person name="Braso-Vives M."/>
        </authorList>
    </citation>
    <scope>NUCLEOTIDE SEQUENCE</scope>
</reference>
<feature type="region of interest" description="Disordered" evidence="1">
    <location>
        <begin position="1"/>
        <end position="21"/>
    </location>
</feature>
<dbReference type="AlphaFoldDB" id="A0A8J9ZYL4"/>
<proteinExistence type="predicted"/>
<dbReference type="Proteomes" id="UP000838412">
    <property type="component" value="Chromosome 5"/>
</dbReference>
<keyword evidence="2" id="KW-0812">Transmembrane</keyword>
<feature type="compositionally biased region" description="Polar residues" evidence="1">
    <location>
        <begin position="1"/>
        <end position="17"/>
    </location>
</feature>
<keyword evidence="2" id="KW-1133">Transmembrane helix</keyword>
<dbReference type="EMBL" id="OV696690">
    <property type="protein sequence ID" value="CAH1265959.1"/>
    <property type="molecule type" value="Genomic_DNA"/>
</dbReference>
<sequence length="181" mass="20124">MSVTSVNSSTEAPPTSSEQHRTSVPPAILILCLVVLGICILSIGISRAVQYLVNHYDVFLPPDMENVEDEQRVRDDPVRDDPAERNAGIKPWRMLNSYLSTNNRVGIQITPETPVRRNSSDSRRNTFNTEDTCQCTDTNDAISSGGAVANGDTTDVQTMHQFYMQEGRDRKEAWGPREVAV</sequence>
<dbReference type="OrthoDB" id="10036858at2759"/>
<keyword evidence="4" id="KW-1185">Reference proteome</keyword>
<organism evidence="3 4">
    <name type="scientific">Branchiostoma lanceolatum</name>
    <name type="common">Common lancelet</name>
    <name type="synonym">Amphioxus lanceolatum</name>
    <dbReference type="NCBI Taxonomy" id="7740"/>
    <lineage>
        <taxon>Eukaryota</taxon>
        <taxon>Metazoa</taxon>
        <taxon>Chordata</taxon>
        <taxon>Cephalochordata</taxon>
        <taxon>Leptocardii</taxon>
        <taxon>Amphioxiformes</taxon>
        <taxon>Branchiostomatidae</taxon>
        <taxon>Branchiostoma</taxon>
    </lineage>
</organism>
<gene>
    <name evidence="3" type="primary">Hypp3272</name>
    <name evidence="3" type="ORF">BLAG_LOCUS19739</name>
</gene>
<name>A0A8J9ZYL4_BRALA</name>
<protein>
    <submittedName>
        <fullName evidence="3">Hypp3272 protein</fullName>
    </submittedName>
</protein>
<keyword evidence="2" id="KW-0472">Membrane</keyword>
<evidence type="ECO:0000313" key="4">
    <source>
        <dbReference type="Proteomes" id="UP000838412"/>
    </source>
</evidence>
<evidence type="ECO:0000256" key="2">
    <source>
        <dbReference type="SAM" id="Phobius"/>
    </source>
</evidence>
<accession>A0A8J9ZYL4</accession>
<evidence type="ECO:0000256" key="1">
    <source>
        <dbReference type="SAM" id="MobiDB-lite"/>
    </source>
</evidence>